<gene>
    <name evidence="2" type="ORF">Psi01_73190</name>
</gene>
<feature type="domain" description="VOC" evidence="1">
    <location>
        <begin position="3"/>
        <end position="112"/>
    </location>
</feature>
<name>A0A8J3SNX3_9ACTN</name>
<dbReference type="RefSeq" id="WP_204068720.1">
    <property type="nucleotide sequence ID" value="NZ_BOOJ01000069.1"/>
</dbReference>
<proteinExistence type="predicted"/>
<dbReference type="AlphaFoldDB" id="A0A8J3SNX3"/>
<dbReference type="InterPro" id="IPR029068">
    <property type="entry name" value="Glyas_Bleomycin-R_OHBP_Dase"/>
</dbReference>
<dbReference type="InterPro" id="IPR052164">
    <property type="entry name" value="Anthracycline_SecMetBiosynth"/>
</dbReference>
<sequence>MSKLGNVLIPVDDLDKAIAFYCDVLGLTVKFRDGDRFAALDGGGATVALAAAGEQVAGAVTAPSYKVGDTARAVRELSEAGAEVVLGPETGPHETRAVLRDPSGNVFVLYSPL</sequence>
<accession>A0A8J3SNX3</accession>
<dbReference type="InterPro" id="IPR037523">
    <property type="entry name" value="VOC_core"/>
</dbReference>
<dbReference type="PANTHER" id="PTHR33993">
    <property type="entry name" value="GLYOXALASE-RELATED"/>
    <property type="match status" value="1"/>
</dbReference>
<evidence type="ECO:0000313" key="2">
    <source>
        <dbReference type="EMBL" id="GIH96689.1"/>
    </source>
</evidence>
<dbReference type="Gene3D" id="3.10.180.10">
    <property type="entry name" value="2,3-Dihydroxybiphenyl 1,2-Dioxygenase, domain 1"/>
    <property type="match status" value="1"/>
</dbReference>
<evidence type="ECO:0000259" key="1">
    <source>
        <dbReference type="PROSITE" id="PS51819"/>
    </source>
</evidence>
<reference evidence="2 3" key="1">
    <citation type="submission" date="2021-01" db="EMBL/GenBank/DDBJ databases">
        <title>Whole genome shotgun sequence of Planobispora siamensis NBRC 107568.</title>
        <authorList>
            <person name="Komaki H."/>
            <person name="Tamura T."/>
        </authorList>
    </citation>
    <scope>NUCLEOTIDE SEQUENCE [LARGE SCALE GENOMIC DNA]</scope>
    <source>
        <strain evidence="2 3">NBRC 107568</strain>
    </source>
</reference>
<dbReference type="Pfam" id="PF00903">
    <property type="entry name" value="Glyoxalase"/>
    <property type="match status" value="1"/>
</dbReference>
<organism evidence="2 3">
    <name type="scientific">Planobispora siamensis</name>
    <dbReference type="NCBI Taxonomy" id="936338"/>
    <lineage>
        <taxon>Bacteria</taxon>
        <taxon>Bacillati</taxon>
        <taxon>Actinomycetota</taxon>
        <taxon>Actinomycetes</taxon>
        <taxon>Streptosporangiales</taxon>
        <taxon>Streptosporangiaceae</taxon>
        <taxon>Planobispora</taxon>
    </lineage>
</organism>
<dbReference type="Proteomes" id="UP000619788">
    <property type="component" value="Unassembled WGS sequence"/>
</dbReference>
<dbReference type="InterPro" id="IPR004360">
    <property type="entry name" value="Glyas_Fos-R_dOase_dom"/>
</dbReference>
<dbReference type="SUPFAM" id="SSF54593">
    <property type="entry name" value="Glyoxalase/Bleomycin resistance protein/Dihydroxybiphenyl dioxygenase"/>
    <property type="match status" value="1"/>
</dbReference>
<comment type="caution">
    <text evidence="2">The sequence shown here is derived from an EMBL/GenBank/DDBJ whole genome shotgun (WGS) entry which is preliminary data.</text>
</comment>
<evidence type="ECO:0000313" key="3">
    <source>
        <dbReference type="Proteomes" id="UP000619788"/>
    </source>
</evidence>
<keyword evidence="3" id="KW-1185">Reference proteome</keyword>
<protein>
    <recommendedName>
        <fullName evidence="1">VOC domain-containing protein</fullName>
    </recommendedName>
</protein>
<dbReference type="PROSITE" id="PS51819">
    <property type="entry name" value="VOC"/>
    <property type="match status" value="1"/>
</dbReference>
<dbReference type="EMBL" id="BOOJ01000069">
    <property type="protein sequence ID" value="GIH96689.1"/>
    <property type="molecule type" value="Genomic_DNA"/>
</dbReference>